<dbReference type="RefSeq" id="WP_368374865.1">
    <property type="nucleotide sequence ID" value="NZ_JBFRYB010000001.1"/>
</dbReference>
<dbReference type="EMBL" id="JBFRYB010000001">
    <property type="protein sequence ID" value="MEX1664746.1"/>
    <property type="molecule type" value="Genomic_DNA"/>
</dbReference>
<sequence length="158" mass="16302">MKKIILTAAMLVMPFATQAAGYSAAGCGLGAKLFEGQSGLGPHVLAATTNGFYGTQTFAMTSGTLGCNVDGVINAQASLYIDSNLDQIAADMSKGSGEALDALGAVMGVQKADLAQFRSVMHANFTRIFQNETTTGSEVTNSITTVMKGDSTLNKYVG</sequence>
<comment type="caution">
    <text evidence="2">The sequence shown here is derived from an EMBL/GenBank/DDBJ whole genome shotgun (WGS) entry which is preliminary data.</text>
</comment>
<keyword evidence="1" id="KW-0732">Signal</keyword>
<organism evidence="2 3">
    <name type="scientific">Zhongshania arctica</name>
    <dbReference type="NCBI Taxonomy" id="3238302"/>
    <lineage>
        <taxon>Bacteria</taxon>
        <taxon>Pseudomonadati</taxon>
        <taxon>Pseudomonadota</taxon>
        <taxon>Gammaproteobacteria</taxon>
        <taxon>Cellvibrionales</taxon>
        <taxon>Spongiibacteraceae</taxon>
        <taxon>Zhongshania</taxon>
    </lineage>
</organism>
<evidence type="ECO:0000313" key="2">
    <source>
        <dbReference type="EMBL" id="MEX1664746.1"/>
    </source>
</evidence>
<evidence type="ECO:0000256" key="1">
    <source>
        <dbReference type="SAM" id="SignalP"/>
    </source>
</evidence>
<name>A0ABV3TT11_9GAMM</name>
<dbReference type="Proteomes" id="UP001557484">
    <property type="component" value="Unassembled WGS sequence"/>
</dbReference>
<keyword evidence="3" id="KW-1185">Reference proteome</keyword>
<proteinExistence type="predicted"/>
<dbReference type="Pfam" id="PF11220">
    <property type="entry name" value="DUF3015"/>
    <property type="match status" value="1"/>
</dbReference>
<feature type="chain" id="PRO_5047222996" evidence="1">
    <location>
        <begin position="20"/>
        <end position="158"/>
    </location>
</feature>
<dbReference type="PROSITE" id="PS51257">
    <property type="entry name" value="PROKAR_LIPOPROTEIN"/>
    <property type="match status" value="1"/>
</dbReference>
<dbReference type="InterPro" id="IPR021383">
    <property type="entry name" value="DUF3015"/>
</dbReference>
<feature type="signal peptide" evidence="1">
    <location>
        <begin position="1"/>
        <end position="19"/>
    </location>
</feature>
<evidence type="ECO:0000313" key="3">
    <source>
        <dbReference type="Proteomes" id="UP001557484"/>
    </source>
</evidence>
<protein>
    <submittedName>
        <fullName evidence="2">DUF3015 family protein</fullName>
    </submittedName>
</protein>
<gene>
    <name evidence="2" type="ORF">AB4875_04555</name>
</gene>
<reference evidence="2 3" key="1">
    <citation type="journal article" date="2011" name="Int. J. Syst. Evol. Microbiol.">
        <title>Zhongshania antarctica gen. nov., sp. nov. and Zhongshania guokunii sp. nov., gammaproteobacteria respectively isolated from coastal attached (fast) ice and surface seawater of the Antarctic.</title>
        <authorList>
            <person name="Li H.J."/>
            <person name="Zhang X.Y."/>
            <person name="Chen C.X."/>
            <person name="Zhang Y.J."/>
            <person name="Gao Z.M."/>
            <person name="Yu Y."/>
            <person name="Chen X.L."/>
            <person name="Chen B."/>
            <person name="Zhang Y.Z."/>
        </authorList>
    </citation>
    <scope>NUCLEOTIDE SEQUENCE [LARGE SCALE GENOMIC DNA]</scope>
    <source>
        <strain evidence="2 3">R06B22</strain>
    </source>
</reference>
<accession>A0ABV3TT11</accession>